<evidence type="ECO:0000313" key="20">
    <source>
        <dbReference type="EMBL" id="ALO46920.1"/>
    </source>
</evidence>
<dbReference type="InterPro" id="IPR020476">
    <property type="entry name" value="Nudix_hydrolase"/>
</dbReference>
<keyword evidence="3" id="KW-0515">Mutator protein</keyword>
<evidence type="ECO:0000256" key="15">
    <source>
        <dbReference type="ARBA" id="ARBA00041979"/>
    </source>
</evidence>
<keyword evidence="9" id="KW-0234">DNA repair</keyword>
<dbReference type="InterPro" id="IPR000086">
    <property type="entry name" value="NUDIX_hydrolase_dom"/>
</dbReference>
<dbReference type="GO" id="GO:0006260">
    <property type="term" value="P:DNA replication"/>
    <property type="evidence" value="ECO:0007669"/>
    <property type="project" value="UniProtKB-KW"/>
</dbReference>
<proteinExistence type="inferred from homology"/>
<comment type="catalytic activity">
    <reaction evidence="11">
        <text>8-oxo-GTP + H2O = 8-oxo-GMP + diphosphate + H(+)</text>
        <dbReference type="Rhea" id="RHEA:67616"/>
        <dbReference type="ChEBI" id="CHEBI:15377"/>
        <dbReference type="ChEBI" id="CHEBI:15378"/>
        <dbReference type="ChEBI" id="CHEBI:33019"/>
        <dbReference type="ChEBI" id="CHEBI:143553"/>
        <dbReference type="ChEBI" id="CHEBI:145694"/>
    </reaction>
</comment>
<gene>
    <name evidence="20" type="ORF">PS2015_2285</name>
</gene>
<dbReference type="NCBIfam" id="NF006530">
    <property type="entry name" value="PRK08999.1"/>
    <property type="match status" value="1"/>
</dbReference>
<feature type="binding site" evidence="18">
    <location>
        <position position="64"/>
    </location>
    <ligand>
        <name>Mg(2+)</name>
        <dbReference type="ChEBI" id="CHEBI:18420"/>
    </ligand>
</feature>
<evidence type="ECO:0000256" key="3">
    <source>
        <dbReference type="ARBA" id="ARBA00022457"/>
    </source>
</evidence>
<dbReference type="PATRIC" id="fig|1249552.3.peg.2298"/>
<dbReference type="GO" id="GO:0006281">
    <property type="term" value="P:DNA repair"/>
    <property type="evidence" value="ECO:0007669"/>
    <property type="project" value="UniProtKB-KW"/>
</dbReference>
<dbReference type="PANTHER" id="PTHR47707:SF1">
    <property type="entry name" value="NUDIX HYDROLASE FAMILY PROTEIN"/>
    <property type="match status" value="1"/>
</dbReference>
<dbReference type="KEGG" id="pspi:PS2015_2285"/>
<dbReference type="OrthoDB" id="9810648at2"/>
<dbReference type="NCBIfam" id="TIGR00586">
    <property type="entry name" value="mutt"/>
    <property type="match status" value="1"/>
</dbReference>
<feature type="binding site" evidence="17">
    <location>
        <position position="35"/>
    </location>
    <ligand>
        <name>8-oxo-dGTP</name>
        <dbReference type="ChEBI" id="CHEBI:77896"/>
    </ligand>
</feature>
<accession>A0A0S2KF30</accession>
<dbReference type="EC" id="3.6.1.55" evidence="12"/>
<dbReference type="PROSITE" id="PS00893">
    <property type="entry name" value="NUDIX_BOX"/>
    <property type="match status" value="1"/>
</dbReference>
<dbReference type="InterPro" id="IPR015797">
    <property type="entry name" value="NUDIX_hydrolase-like_dom_sf"/>
</dbReference>
<comment type="cofactor">
    <cofactor evidence="1 18">
        <name>Mg(2+)</name>
        <dbReference type="ChEBI" id="CHEBI:18420"/>
    </cofactor>
</comment>
<dbReference type="GO" id="GO:0008413">
    <property type="term" value="F:8-oxo-7,8-dihydroguanosine triphosphate pyrophosphatase activity"/>
    <property type="evidence" value="ECO:0007669"/>
    <property type="project" value="InterPro"/>
</dbReference>
<keyword evidence="7" id="KW-0378">Hydrolase</keyword>
<evidence type="ECO:0000256" key="12">
    <source>
        <dbReference type="ARBA" id="ARBA00038905"/>
    </source>
</evidence>
<organism evidence="20 21">
    <name type="scientific">Pseudohongiella spirulinae</name>
    <dbReference type="NCBI Taxonomy" id="1249552"/>
    <lineage>
        <taxon>Bacteria</taxon>
        <taxon>Pseudomonadati</taxon>
        <taxon>Pseudomonadota</taxon>
        <taxon>Gammaproteobacteria</taxon>
        <taxon>Pseudomonadales</taxon>
        <taxon>Pseudohongiellaceae</taxon>
        <taxon>Pseudohongiella</taxon>
    </lineage>
</organism>
<sequence>MAETTASTRIVHVAVGVIRNNIGEILVSRRSAAQHMGGFWEFPGGKVEPGESVRQALSRELLEELNITVSAESLQPLCCIRHDYPDKSVLLDVWQTDRYNGAPLGMEGQPLRWVAADKLVADEFPPGNRGIIRALRLPRRLMLINCDEQLTRNLPVTSKLPDRSLIRLRFMGQEQSFGEYLHTLNVLVPDITHDILVDLPTARVEQQALVELRESHRQIKGFFANRHVAQSMTSRPDGDDLIFGCATHNAAEVSTARQLGADFVIISPVLPSRSHPQDPGLGWKQFSELAGLFPGPAFAMGGMTHQDLESAMAAGAHGIAGISMFNVSTSV</sequence>
<dbReference type="PRINTS" id="PR00502">
    <property type="entry name" value="NUDIXFAMILY"/>
</dbReference>
<dbReference type="EMBL" id="CP013189">
    <property type="protein sequence ID" value="ALO46920.1"/>
    <property type="molecule type" value="Genomic_DNA"/>
</dbReference>
<evidence type="ECO:0000256" key="16">
    <source>
        <dbReference type="ARBA" id="ARBA00042798"/>
    </source>
</evidence>
<dbReference type="CDD" id="cd00564">
    <property type="entry name" value="TMP_TenI"/>
    <property type="match status" value="1"/>
</dbReference>
<dbReference type="Gene3D" id="3.20.20.70">
    <property type="entry name" value="Aldolase class I"/>
    <property type="match status" value="1"/>
</dbReference>
<dbReference type="STRING" id="1249552.PS2015_2285"/>
<evidence type="ECO:0000256" key="6">
    <source>
        <dbReference type="ARBA" id="ARBA00022763"/>
    </source>
</evidence>
<evidence type="ECO:0000259" key="19">
    <source>
        <dbReference type="PROSITE" id="PS51462"/>
    </source>
</evidence>
<dbReference type="GO" id="GO:0035539">
    <property type="term" value="F:8-oxo-7,8-dihydrodeoxyguanosine triphosphate pyrophosphatase activity"/>
    <property type="evidence" value="ECO:0007669"/>
    <property type="project" value="UniProtKB-EC"/>
</dbReference>
<keyword evidence="21" id="KW-1185">Reference proteome</keyword>
<name>A0A0S2KF30_9GAMM</name>
<dbReference type="InterPro" id="IPR013785">
    <property type="entry name" value="Aldolase_TIM"/>
</dbReference>
<dbReference type="Gene3D" id="3.90.79.10">
    <property type="entry name" value="Nucleoside Triphosphate Pyrophosphohydrolase"/>
    <property type="match status" value="1"/>
</dbReference>
<dbReference type="SUPFAM" id="SSF51391">
    <property type="entry name" value="Thiamin phosphate synthase"/>
    <property type="match status" value="1"/>
</dbReference>
<keyword evidence="6" id="KW-0227">DNA damage</keyword>
<dbReference type="InterPro" id="IPR020084">
    <property type="entry name" value="NUDIX_hydrolase_CS"/>
</dbReference>
<keyword evidence="8 18" id="KW-0460">Magnesium</keyword>
<evidence type="ECO:0000256" key="13">
    <source>
        <dbReference type="ARBA" id="ARBA00040794"/>
    </source>
</evidence>
<dbReference type="InterPro" id="IPR047127">
    <property type="entry name" value="MutT-like"/>
</dbReference>
<evidence type="ECO:0000256" key="11">
    <source>
        <dbReference type="ARBA" id="ARBA00036904"/>
    </source>
</evidence>
<comment type="catalytic activity">
    <reaction evidence="10">
        <text>8-oxo-dGTP + H2O = 8-oxo-dGMP + diphosphate + H(+)</text>
        <dbReference type="Rhea" id="RHEA:31575"/>
        <dbReference type="ChEBI" id="CHEBI:15377"/>
        <dbReference type="ChEBI" id="CHEBI:15378"/>
        <dbReference type="ChEBI" id="CHEBI:33019"/>
        <dbReference type="ChEBI" id="CHEBI:63224"/>
        <dbReference type="ChEBI" id="CHEBI:77896"/>
        <dbReference type="EC" id="3.6.1.55"/>
    </reaction>
</comment>
<evidence type="ECO:0000256" key="18">
    <source>
        <dbReference type="PIRSR" id="PIRSR603561-2"/>
    </source>
</evidence>
<dbReference type="FunFam" id="3.90.79.10:FF:000014">
    <property type="entry name" value="8-oxo-dGTP diphosphatase MutT"/>
    <property type="match status" value="1"/>
</dbReference>
<dbReference type="InterPro" id="IPR022998">
    <property type="entry name" value="ThiamineP_synth_TenI"/>
</dbReference>
<feature type="binding site" evidence="17">
    <location>
        <position position="128"/>
    </location>
    <ligand>
        <name>8-oxo-dGTP</name>
        <dbReference type="ChEBI" id="CHEBI:77896"/>
    </ligand>
</feature>
<dbReference type="GO" id="GO:0044716">
    <property type="term" value="F:8-oxo-GDP phosphatase activity"/>
    <property type="evidence" value="ECO:0007669"/>
    <property type="project" value="TreeGrafter"/>
</dbReference>
<dbReference type="InterPro" id="IPR029119">
    <property type="entry name" value="MutY_C"/>
</dbReference>
<dbReference type="RefSeq" id="WP_058022366.1">
    <property type="nucleotide sequence ID" value="NZ_CP013189.1"/>
</dbReference>
<dbReference type="Pfam" id="PF14815">
    <property type="entry name" value="NUDIX_4"/>
    <property type="match status" value="1"/>
</dbReference>
<evidence type="ECO:0000256" key="14">
    <source>
        <dbReference type="ARBA" id="ARBA00041592"/>
    </source>
</evidence>
<evidence type="ECO:0000256" key="2">
    <source>
        <dbReference type="ARBA" id="ARBA00005582"/>
    </source>
</evidence>
<evidence type="ECO:0000313" key="21">
    <source>
        <dbReference type="Proteomes" id="UP000065641"/>
    </source>
</evidence>
<evidence type="ECO:0000256" key="9">
    <source>
        <dbReference type="ARBA" id="ARBA00023204"/>
    </source>
</evidence>
<reference evidence="20 21" key="1">
    <citation type="submission" date="2015-11" db="EMBL/GenBank/DDBJ databases">
        <authorList>
            <person name="Zhang Y."/>
            <person name="Guo Z."/>
        </authorList>
    </citation>
    <scope>NUCLEOTIDE SEQUENCE [LARGE SCALE GENOMIC DNA]</scope>
    <source>
        <strain evidence="20 21">KCTC 32221</strain>
    </source>
</reference>
<dbReference type="Proteomes" id="UP000065641">
    <property type="component" value="Chromosome"/>
</dbReference>
<protein>
    <recommendedName>
        <fullName evidence="13">8-oxo-dGTP diphosphatase</fullName>
        <ecNumber evidence="12">3.6.1.55</ecNumber>
    </recommendedName>
    <alternativeName>
        <fullName evidence="16">7,8-dihydro-8-oxoguanine-triphosphatase</fullName>
    </alternativeName>
    <alternativeName>
        <fullName evidence="15">Mutator protein MutT</fullName>
    </alternativeName>
    <alternativeName>
        <fullName evidence="14">dGTP pyrophosphohydrolase</fullName>
    </alternativeName>
</protein>
<keyword evidence="4" id="KW-0235">DNA replication</keyword>
<dbReference type="InterPro" id="IPR003561">
    <property type="entry name" value="Mutator_MutT"/>
</dbReference>
<keyword evidence="5 18" id="KW-0479">Metal-binding</keyword>
<feature type="binding site" evidence="17">
    <location>
        <begin position="41"/>
        <end position="44"/>
    </location>
    <ligand>
        <name>8-oxo-dGTP</name>
        <dbReference type="ChEBI" id="CHEBI:77896"/>
    </ligand>
</feature>
<feature type="domain" description="Nudix hydrolase" evidence="19">
    <location>
        <begin position="8"/>
        <end position="137"/>
    </location>
</feature>
<dbReference type="SUPFAM" id="SSF55811">
    <property type="entry name" value="Nudix"/>
    <property type="match status" value="1"/>
</dbReference>
<dbReference type="GO" id="GO:0046872">
    <property type="term" value="F:metal ion binding"/>
    <property type="evidence" value="ECO:0007669"/>
    <property type="project" value="UniProtKB-KW"/>
</dbReference>
<feature type="binding site" evidence="17">
    <location>
        <position position="30"/>
    </location>
    <ligand>
        <name>8-oxo-dGTP</name>
        <dbReference type="ChEBI" id="CHEBI:77896"/>
    </ligand>
</feature>
<evidence type="ECO:0000256" key="10">
    <source>
        <dbReference type="ARBA" id="ARBA00035861"/>
    </source>
</evidence>
<evidence type="ECO:0000256" key="5">
    <source>
        <dbReference type="ARBA" id="ARBA00022723"/>
    </source>
</evidence>
<evidence type="ECO:0000256" key="1">
    <source>
        <dbReference type="ARBA" id="ARBA00001946"/>
    </source>
</evidence>
<dbReference type="InterPro" id="IPR036206">
    <property type="entry name" value="ThiamineP_synth_sf"/>
</dbReference>
<evidence type="ECO:0000256" key="4">
    <source>
        <dbReference type="ARBA" id="ARBA00022705"/>
    </source>
</evidence>
<evidence type="ECO:0000256" key="17">
    <source>
        <dbReference type="PIRSR" id="PIRSR603561-1"/>
    </source>
</evidence>
<dbReference type="GO" id="GO:0044715">
    <property type="term" value="F:8-oxo-dGDP phosphatase activity"/>
    <property type="evidence" value="ECO:0007669"/>
    <property type="project" value="TreeGrafter"/>
</dbReference>
<dbReference type="PANTHER" id="PTHR47707">
    <property type="entry name" value="8-OXO-DGTP DIPHOSPHATASE"/>
    <property type="match status" value="1"/>
</dbReference>
<dbReference type="PROSITE" id="PS51462">
    <property type="entry name" value="NUDIX"/>
    <property type="match status" value="1"/>
</dbReference>
<comment type="similarity">
    <text evidence="2">Belongs to the Nudix hydrolase family.</text>
</comment>
<dbReference type="Pfam" id="PF02581">
    <property type="entry name" value="TMP-TENI"/>
    <property type="match status" value="1"/>
</dbReference>
<dbReference type="AlphaFoldDB" id="A0A0S2KF30"/>
<evidence type="ECO:0000256" key="7">
    <source>
        <dbReference type="ARBA" id="ARBA00022801"/>
    </source>
</evidence>
<dbReference type="CDD" id="cd03425">
    <property type="entry name" value="NUDIX_MutT_NudA_like"/>
    <property type="match status" value="1"/>
</dbReference>
<evidence type="ECO:0000256" key="8">
    <source>
        <dbReference type="ARBA" id="ARBA00022842"/>
    </source>
</evidence>
<feature type="binding site" evidence="18">
    <location>
        <position position="44"/>
    </location>
    <ligand>
        <name>Mg(2+)</name>
        <dbReference type="ChEBI" id="CHEBI:18420"/>
    </ligand>
</feature>
<dbReference type="GO" id="GO:0009228">
    <property type="term" value="P:thiamine biosynthetic process"/>
    <property type="evidence" value="ECO:0007669"/>
    <property type="project" value="UniProtKB-KW"/>
</dbReference>